<keyword evidence="5" id="KW-1185">Reference proteome</keyword>
<evidence type="ECO:0000256" key="1">
    <source>
        <dbReference type="PROSITE-ProRule" id="PRU00285"/>
    </source>
</evidence>
<sequence length="136" mass="15203">MRSRDLMSWMWGDALSLLEQAERLHCQFFRSTPARAPCLEPPVDVVESEDAMIVYVALPGVPAAAIVVAFEPGGVTVAAERRFPASRAAHIHRIEIPYGRFERHIPLPLHILEPAPPELTDGCLVLTFRKVREAPR</sequence>
<gene>
    <name evidence="4" type="ORF">SAMN02745746_00959</name>
</gene>
<reference evidence="5" key="1">
    <citation type="submission" date="2017-04" db="EMBL/GenBank/DDBJ databases">
        <authorList>
            <person name="Varghese N."/>
            <person name="Submissions S."/>
        </authorList>
    </citation>
    <scope>NUCLEOTIDE SEQUENCE [LARGE SCALE GENOMIC DNA]</scope>
    <source>
        <strain evidence="5">DSM 22618</strain>
    </source>
</reference>
<name>A0A1Y6BJ25_9NEIS</name>
<dbReference type="PROSITE" id="PS01031">
    <property type="entry name" value="SHSP"/>
    <property type="match status" value="1"/>
</dbReference>
<dbReference type="Pfam" id="PF00011">
    <property type="entry name" value="HSP20"/>
    <property type="match status" value="1"/>
</dbReference>
<feature type="domain" description="SHSP" evidence="3">
    <location>
        <begin position="34"/>
        <end position="136"/>
    </location>
</feature>
<protein>
    <submittedName>
        <fullName evidence="4">Molecular chaperone IbpA, HSP20 family</fullName>
    </submittedName>
</protein>
<evidence type="ECO:0000259" key="3">
    <source>
        <dbReference type="PROSITE" id="PS01031"/>
    </source>
</evidence>
<evidence type="ECO:0000256" key="2">
    <source>
        <dbReference type="RuleBase" id="RU003616"/>
    </source>
</evidence>
<dbReference type="Proteomes" id="UP000192920">
    <property type="component" value="Unassembled WGS sequence"/>
</dbReference>
<proteinExistence type="inferred from homology"/>
<dbReference type="InterPro" id="IPR002068">
    <property type="entry name" value="A-crystallin/Hsp20_dom"/>
</dbReference>
<accession>A0A1Y6BJ25</accession>
<dbReference type="SUPFAM" id="SSF49764">
    <property type="entry name" value="HSP20-like chaperones"/>
    <property type="match status" value="1"/>
</dbReference>
<evidence type="ECO:0000313" key="4">
    <source>
        <dbReference type="EMBL" id="SMF05623.1"/>
    </source>
</evidence>
<dbReference type="Gene3D" id="2.60.40.790">
    <property type="match status" value="1"/>
</dbReference>
<dbReference type="STRING" id="1123014.SAMN02745746_00959"/>
<dbReference type="EMBL" id="FXAG01000004">
    <property type="protein sequence ID" value="SMF05623.1"/>
    <property type="molecule type" value="Genomic_DNA"/>
</dbReference>
<comment type="similarity">
    <text evidence="1 2">Belongs to the small heat shock protein (HSP20) family.</text>
</comment>
<dbReference type="CDD" id="cd06464">
    <property type="entry name" value="ACD_sHsps-like"/>
    <property type="match status" value="1"/>
</dbReference>
<dbReference type="InterPro" id="IPR008978">
    <property type="entry name" value="HSP20-like_chaperone"/>
</dbReference>
<dbReference type="AlphaFoldDB" id="A0A1Y6BJ25"/>
<organism evidence="4 5">
    <name type="scientific">Pseudogulbenkiania subflava DSM 22618</name>
    <dbReference type="NCBI Taxonomy" id="1123014"/>
    <lineage>
        <taxon>Bacteria</taxon>
        <taxon>Pseudomonadati</taxon>
        <taxon>Pseudomonadota</taxon>
        <taxon>Betaproteobacteria</taxon>
        <taxon>Neisseriales</taxon>
        <taxon>Chromobacteriaceae</taxon>
        <taxon>Pseudogulbenkiania</taxon>
    </lineage>
</organism>
<evidence type="ECO:0000313" key="5">
    <source>
        <dbReference type="Proteomes" id="UP000192920"/>
    </source>
</evidence>